<evidence type="ECO:0000313" key="1">
    <source>
        <dbReference type="EMBL" id="JAT01859.1"/>
    </source>
</evidence>
<protein>
    <recommendedName>
        <fullName evidence="2">Integrase zinc-binding domain-containing protein</fullName>
    </recommendedName>
</protein>
<proteinExistence type="predicted"/>
<gene>
    <name evidence="1" type="ORF">g.7172</name>
</gene>
<accession>A0A1B6JRL1</accession>
<dbReference type="AlphaFoldDB" id="A0A1B6JRL1"/>
<name>A0A1B6JRL1_9HEMI</name>
<sequence length="183" mass="21434">MKESFHSKLEDLMSKKNGLTSRNFIIEEPRYEEIISEVKEAKQKRKNGQSLMSKDYRRINRFDVINIGDKEMLIEKTTEEMTDIKYFCRIDQMYDTIHSAHLRVGHKKEKAMEAELKKKFCNITREVIKIYLDLCEPCALKKKSKSKGLVVKPIIMTALNSRCQVRYHSISLNKTVSPLLTNT</sequence>
<dbReference type="EMBL" id="GECU01005848">
    <property type="protein sequence ID" value="JAT01859.1"/>
    <property type="molecule type" value="Transcribed_RNA"/>
</dbReference>
<reference evidence="1" key="1">
    <citation type="submission" date="2015-11" db="EMBL/GenBank/DDBJ databases">
        <title>De novo transcriptome assembly of four potential Pierce s Disease insect vectors from Arizona vineyards.</title>
        <authorList>
            <person name="Tassone E.E."/>
        </authorList>
    </citation>
    <scope>NUCLEOTIDE SEQUENCE</scope>
</reference>
<organism evidence="1">
    <name type="scientific">Homalodisca liturata</name>
    <dbReference type="NCBI Taxonomy" id="320908"/>
    <lineage>
        <taxon>Eukaryota</taxon>
        <taxon>Metazoa</taxon>
        <taxon>Ecdysozoa</taxon>
        <taxon>Arthropoda</taxon>
        <taxon>Hexapoda</taxon>
        <taxon>Insecta</taxon>
        <taxon>Pterygota</taxon>
        <taxon>Neoptera</taxon>
        <taxon>Paraneoptera</taxon>
        <taxon>Hemiptera</taxon>
        <taxon>Auchenorrhyncha</taxon>
        <taxon>Membracoidea</taxon>
        <taxon>Cicadellidae</taxon>
        <taxon>Cicadellinae</taxon>
        <taxon>Proconiini</taxon>
        <taxon>Homalodisca</taxon>
    </lineage>
</organism>
<evidence type="ECO:0008006" key="2">
    <source>
        <dbReference type="Google" id="ProtNLM"/>
    </source>
</evidence>